<proteinExistence type="predicted"/>
<feature type="region of interest" description="Disordered" evidence="1">
    <location>
        <begin position="239"/>
        <end position="271"/>
    </location>
</feature>
<organism evidence="2 3">
    <name type="scientific">Plasmodium vivax</name>
    <name type="common">malaria parasite P. vivax</name>
    <dbReference type="NCBI Taxonomy" id="5855"/>
    <lineage>
        <taxon>Eukaryota</taxon>
        <taxon>Sar</taxon>
        <taxon>Alveolata</taxon>
        <taxon>Apicomplexa</taxon>
        <taxon>Aconoidasida</taxon>
        <taxon>Haemosporida</taxon>
        <taxon>Plasmodiidae</taxon>
        <taxon>Plasmodium</taxon>
        <taxon>Plasmodium (Plasmodium)</taxon>
    </lineage>
</organism>
<evidence type="ECO:0000313" key="3">
    <source>
        <dbReference type="Proteomes" id="UP000196402"/>
    </source>
</evidence>
<evidence type="ECO:0000256" key="1">
    <source>
        <dbReference type="SAM" id="MobiDB-lite"/>
    </source>
</evidence>
<name>A0A1G4EI84_PLAVI</name>
<dbReference type="VEuPathDB" id="PlasmoDB:PVX_093725"/>
<evidence type="ECO:0000313" key="2">
    <source>
        <dbReference type="EMBL" id="SCA83513.1"/>
    </source>
</evidence>
<dbReference type="VEuPathDB" id="PlasmoDB:PVW1_050006800"/>
<dbReference type="Proteomes" id="UP000196402">
    <property type="component" value="Unassembled WGS sequence"/>
</dbReference>
<gene>
    <name evidence="2" type="ORF">PVT01_000030100</name>
</gene>
<feature type="compositionally biased region" description="Low complexity" evidence="1">
    <location>
        <begin position="284"/>
        <end position="295"/>
    </location>
</feature>
<protein>
    <submittedName>
        <fullName evidence="2">Vir protein, putative</fullName>
    </submittedName>
</protein>
<feature type="region of interest" description="Disordered" evidence="1">
    <location>
        <begin position="284"/>
        <end position="312"/>
    </location>
</feature>
<dbReference type="VEuPathDB" id="PlasmoDB:PVP01_0006040"/>
<reference evidence="2 3" key="1">
    <citation type="submission" date="2016-07" db="EMBL/GenBank/DDBJ databases">
        <authorList>
            <consortium name="Pathogen Informatics"/>
        </authorList>
    </citation>
    <scope>NUCLEOTIDE SEQUENCE [LARGE SCALE GENOMIC DNA]</scope>
</reference>
<sequence length="389" mass="43612">MFKTRKDDFFVKLEEKYSFLWHFPLSGTYTLFLLSDNAEASISGLCSVLSKEDSKCDFSSICTSAGTLLLRLSDKSGKQTISNFSKVCEYLNYWIYYIIKDSLTCDNIGSLYQRLDGIKQSFIQEGNTCDIHNFKIGKEEFLTKKKLFFHAEILDWIKNGYEHVNKGEETLYNKYLNECLNIYKGIICDTHSEKKENYLELLDIFKTNFNNAITSLKQKGISIWPTINPLDNESLCLNKSPRTATGSELPVGPGEQEGQGQLGRTSESRGLQLQPEVSGLAGTLGPLGAADLGDQGSRDQGINGNLPEEVRTSKGGTIASSLAGSCFFLGMMYKFTPMGSWINTKVLGRNKLMDNMKKNHYELLLNDAGNREMSLNDTMYHISYNSAAN</sequence>
<dbReference type="InterPro" id="IPR008780">
    <property type="entry name" value="Plasmodium_Vir"/>
</dbReference>
<dbReference type="VEuPathDB" id="PlasmoDB:PVPAM_090005100"/>
<dbReference type="AlphaFoldDB" id="A0A1G4EI84"/>
<accession>A0A1G4EI84</accession>
<dbReference type="EMBL" id="FLYH01000050">
    <property type="protein sequence ID" value="SCA83513.1"/>
    <property type="molecule type" value="Genomic_DNA"/>
</dbReference>
<dbReference type="Pfam" id="PF05795">
    <property type="entry name" value="Plasmodium_Vir"/>
    <property type="match status" value="1"/>
</dbReference>